<dbReference type="RefSeq" id="WP_154522065.1">
    <property type="nucleotide sequence ID" value="NZ_VULZ01000001.1"/>
</dbReference>
<accession>A0A6L5X406</accession>
<dbReference type="EMBL" id="VULZ01000001">
    <property type="protein sequence ID" value="MSS13716.1"/>
    <property type="molecule type" value="Genomic_DNA"/>
</dbReference>
<protein>
    <submittedName>
        <fullName evidence="2">CYTH domain-containing protein</fullName>
    </submittedName>
</protein>
<evidence type="ECO:0000313" key="2">
    <source>
        <dbReference type="EMBL" id="MSS13716.1"/>
    </source>
</evidence>
<dbReference type="SUPFAM" id="SSF55154">
    <property type="entry name" value="CYTH-like phosphatases"/>
    <property type="match status" value="1"/>
</dbReference>
<reference evidence="2 3" key="1">
    <citation type="submission" date="2019-08" db="EMBL/GenBank/DDBJ databases">
        <title>In-depth cultivation of the pig gut microbiome towards novel bacterial diversity and tailored functional studies.</title>
        <authorList>
            <person name="Wylensek D."/>
            <person name="Hitch T.C.A."/>
            <person name="Clavel T."/>
        </authorList>
    </citation>
    <scope>NUCLEOTIDE SEQUENCE [LARGE SCALE GENOMIC DNA]</scope>
    <source>
        <strain evidence="2 3">Oil+RF-744-WCA-WT-11</strain>
    </source>
</reference>
<organism evidence="2 3">
    <name type="scientific">Porcincola intestinalis</name>
    <dbReference type="NCBI Taxonomy" id="2606632"/>
    <lineage>
        <taxon>Bacteria</taxon>
        <taxon>Bacillati</taxon>
        <taxon>Bacillota</taxon>
        <taxon>Clostridia</taxon>
        <taxon>Lachnospirales</taxon>
        <taxon>Lachnospiraceae</taxon>
        <taxon>Porcincola</taxon>
    </lineage>
</organism>
<dbReference type="InterPro" id="IPR023577">
    <property type="entry name" value="CYTH_domain"/>
</dbReference>
<dbReference type="PROSITE" id="PS51707">
    <property type="entry name" value="CYTH"/>
    <property type="match status" value="1"/>
</dbReference>
<dbReference type="Proteomes" id="UP000481852">
    <property type="component" value="Unassembled WGS sequence"/>
</dbReference>
<evidence type="ECO:0000259" key="1">
    <source>
        <dbReference type="PROSITE" id="PS51707"/>
    </source>
</evidence>
<name>A0A6L5X406_9FIRM</name>
<dbReference type="CDD" id="cd07761">
    <property type="entry name" value="CYTH-like_CthTTM-like"/>
    <property type="match status" value="1"/>
</dbReference>
<dbReference type="InterPro" id="IPR033469">
    <property type="entry name" value="CYTH-like_dom_sf"/>
</dbReference>
<gene>
    <name evidence="2" type="ORF">FYJ35_01385</name>
</gene>
<dbReference type="Gene3D" id="2.40.320.10">
    <property type="entry name" value="Hypothetical Protein Pfu-838710-001"/>
    <property type="match status" value="1"/>
</dbReference>
<keyword evidence="3" id="KW-1185">Reference proteome</keyword>
<comment type="caution">
    <text evidence="2">The sequence shown here is derived from an EMBL/GenBank/DDBJ whole genome shotgun (WGS) entry which is preliminary data.</text>
</comment>
<sequence length="182" mass="20544">MEIERKWMVQSWPPAGLELIRQQRMRQGYVTVRPTVRIREETDLPVKPGEQGRTAYILCLKSASTDDGLARTEIEMEIPKEKFGEIEAMIGKPLIEKTRRMYRLSGGLSLEVNQVDQGLPTEFWYAEVEFDSVEQAKSWKPEAAGLGDYLSDEVTGQPGGSMGAYWEETREAAGTNVSLSVR</sequence>
<feature type="domain" description="CYTH" evidence="1">
    <location>
        <begin position="1"/>
        <end position="171"/>
    </location>
</feature>
<dbReference type="AlphaFoldDB" id="A0A6L5X406"/>
<evidence type="ECO:0000313" key="3">
    <source>
        <dbReference type="Proteomes" id="UP000481852"/>
    </source>
</evidence>
<proteinExistence type="predicted"/>